<protein>
    <submittedName>
        <fullName evidence="1">Uncharacterized protein</fullName>
    </submittedName>
</protein>
<keyword evidence="2" id="KW-1185">Reference proteome</keyword>
<dbReference type="EMBL" id="BRXZ01002381">
    <property type="protein sequence ID" value="GMH60858.1"/>
    <property type="molecule type" value="Genomic_DNA"/>
</dbReference>
<comment type="caution">
    <text evidence="1">The sequence shown here is derived from an EMBL/GenBank/DDBJ whole genome shotgun (WGS) entry which is preliminary data.</text>
</comment>
<proteinExistence type="predicted"/>
<organism evidence="1 2">
    <name type="scientific">Triparma retinervis</name>
    <dbReference type="NCBI Taxonomy" id="2557542"/>
    <lineage>
        <taxon>Eukaryota</taxon>
        <taxon>Sar</taxon>
        <taxon>Stramenopiles</taxon>
        <taxon>Ochrophyta</taxon>
        <taxon>Bolidophyceae</taxon>
        <taxon>Parmales</taxon>
        <taxon>Triparmaceae</taxon>
        <taxon>Triparma</taxon>
    </lineage>
</organism>
<dbReference type="AlphaFoldDB" id="A0A9W7DZX2"/>
<name>A0A9W7DZX2_9STRA</name>
<dbReference type="OrthoDB" id="10611871at2759"/>
<sequence>MSQETRLNRLLTRVKKLEEYIGIQEGVAGGGGGGNTNGGANDNLDSRLKAVEEKMEREVGREEVMKHWDGVDEMMEELGGIEGRGEEGIKDMMEVVVSCSDDYSALLSNLSSVKQAYANGRILSDEARFALPPPQAERLRKVQEEVGGVMQRKEKVEERTDGLVDINFRIVKGVNEGIGGIMG</sequence>
<evidence type="ECO:0000313" key="2">
    <source>
        <dbReference type="Proteomes" id="UP001165082"/>
    </source>
</evidence>
<dbReference type="Proteomes" id="UP001165082">
    <property type="component" value="Unassembled WGS sequence"/>
</dbReference>
<evidence type="ECO:0000313" key="1">
    <source>
        <dbReference type="EMBL" id="GMH60858.1"/>
    </source>
</evidence>
<reference evidence="1" key="1">
    <citation type="submission" date="2022-07" db="EMBL/GenBank/DDBJ databases">
        <title>Genome analysis of Parmales, a sister group of diatoms, reveals the evolutionary specialization of diatoms from phago-mixotrophs to photoautotrophs.</title>
        <authorList>
            <person name="Ban H."/>
            <person name="Sato S."/>
            <person name="Yoshikawa S."/>
            <person name="Kazumasa Y."/>
            <person name="Nakamura Y."/>
            <person name="Ichinomiya M."/>
            <person name="Saitoh K."/>
            <person name="Sato N."/>
            <person name="Blanc-Mathieu R."/>
            <person name="Endo H."/>
            <person name="Kuwata A."/>
            <person name="Ogata H."/>
        </authorList>
    </citation>
    <scope>NUCLEOTIDE SEQUENCE</scope>
</reference>
<accession>A0A9W7DZX2</accession>
<gene>
    <name evidence="1" type="ORF">TrRE_jg5430</name>
</gene>